<reference evidence="1" key="1">
    <citation type="submission" date="2023-04" db="EMBL/GenBank/DDBJ databases">
        <title>Ambrosiozyma monospora NBRC 10751.</title>
        <authorList>
            <person name="Ichikawa N."/>
            <person name="Sato H."/>
            <person name="Tonouchi N."/>
        </authorList>
    </citation>
    <scope>NUCLEOTIDE SEQUENCE</scope>
    <source>
        <strain evidence="1">NBRC 10751</strain>
    </source>
</reference>
<accession>A0ACB5T3Y3</accession>
<gene>
    <name evidence="1" type="ORF">Amon02_000445200</name>
</gene>
<dbReference type="EMBL" id="BSXS01003054">
    <property type="protein sequence ID" value="GME80412.1"/>
    <property type="molecule type" value="Genomic_DNA"/>
</dbReference>
<organism evidence="1 2">
    <name type="scientific">Ambrosiozyma monospora</name>
    <name type="common">Yeast</name>
    <name type="synonym">Endomycopsis monosporus</name>
    <dbReference type="NCBI Taxonomy" id="43982"/>
    <lineage>
        <taxon>Eukaryota</taxon>
        <taxon>Fungi</taxon>
        <taxon>Dikarya</taxon>
        <taxon>Ascomycota</taxon>
        <taxon>Saccharomycotina</taxon>
        <taxon>Pichiomycetes</taxon>
        <taxon>Pichiales</taxon>
        <taxon>Pichiaceae</taxon>
        <taxon>Ambrosiozyma</taxon>
    </lineage>
</organism>
<comment type="caution">
    <text evidence="1">The sequence shown here is derived from an EMBL/GenBank/DDBJ whole genome shotgun (WGS) entry which is preliminary data.</text>
</comment>
<keyword evidence="2" id="KW-1185">Reference proteome</keyword>
<dbReference type="Proteomes" id="UP001165064">
    <property type="component" value="Unassembled WGS sequence"/>
</dbReference>
<evidence type="ECO:0000313" key="1">
    <source>
        <dbReference type="EMBL" id="GME80412.1"/>
    </source>
</evidence>
<name>A0ACB5T3Y3_AMBMO</name>
<proteinExistence type="predicted"/>
<sequence length="397" mass="44115">MKEIARKVGIQWKERKYAFTFKELDEQIAAQTEALQAAESAAQQKRSKKKGKKNHNNNTNSDSVQTVQTTTFVPEDILALVPVVKNSIFGTTLAEEIWEGAKTLKPEEADTFTLLQEAASVYESVYGVIHPETAFFYEKLAQVYLDSGFATQAVTLFRKAAVILERTTGADSHETLLVLTRLAQAELANGSYGNMLKLYRRVVNRWSLASDEFHPSVINALGSISIVLQKLDLIGPCSAVLNKLIDLSSKAYGEDSQITAYFRFQVAQILYASKNFKNSEAEFDKALSTFKNNLGSKDRLTFTASLYSNNIKQYFLQTKRDETDKISKEAKKFVAAQQKIQQAAQAAAPAKSKKNNIIIQDPTFSDKSVDDIMKFIEGGSTPSKSSKKKGGKKKGKK</sequence>
<evidence type="ECO:0000313" key="2">
    <source>
        <dbReference type="Proteomes" id="UP001165064"/>
    </source>
</evidence>
<protein>
    <submittedName>
        <fullName evidence="1">Unnamed protein product</fullName>
    </submittedName>
</protein>